<feature type="non-terminal residue" evidence="1">
    <location>
        <position position="1"/>
    </location>
</feature>
<sequence length="72" mass="8215">YQMFNGMNGMNGMNGIYGGIPQYYGGMNVPMNPYYDPYGIINPLSSIKYPYFIVTIKFTQNTRSKSSVCKDY</sequence>
<name>A0A1C3KD67_PLAMA</name>
<reference evidence="1 2" key="1">
    <citation type="submission" date="2016-06" db="EMBL/GenBank/DDBJ databases">
        <authorList>
            <consortium name="Pathogen Informatics"/>
        </authorList>
    </citation>
    <scope>NUCLEOTIDE SEQUENCE [LARGE SCALE GENOMIC DNA]</scope>
    <source>
        <strain evidence="1">PmlGA01</strain>
    </source>
</reference>
<accession>A0A1C3KD67</accession>
<evidence type="ECO:0000313" key="2">
    <source>
        <dbReference type="Proteomes" id="UP000219799"/>
    </source>
</evidence>
<protein>
    <submittedName>
        <fullName evidence="1">Uncharacterized protein</fullName>
    </submittedName>
</protein>
<dbReference type="AlphaFoldDB" id="A0A1C3KD67"/>
<dbReference type="EMBL" id="LT594497">
    <property type="protein sequence ID" value="SBT71496.1"/>
    <property type="molecule type" value="Genomic_DNA"/>
</dbReference>
<proteinExistence type="predicted"/>
<gene>
    <name evidence="1" type="primary">PmlGA01_090040800</name>
    <name evidence="1" type="ORF">PMLGA01_090040800</name>
</gene>
<evidence type="ECO:0000313" key="1">
    <source>
        <dbReference type="EMBL" id="SBT71496.1"/>
    </source>
</evidence>
<dbReference type="Proteomes" id="UP000219799">
    <property type="component" value="Chromosome 9"/>
</dbReference>
<organism evidence="1 2">
    <name type="scientific">Plasmodium malariae</name>
    <dbReference type="NCBI Taxonomy" id="5858"/>
    <lineage>
        <taxon>Eukaryota</taxon>
        <taxon>Sar</taxon>
        <taxon>Alveolata</taxon>
        <taxon>Apicomplexa</taxon>
        <taxon>Aconoidasida</taxon>
        <taxon>Haemosporida</taxon>
        <taxon>Plasmodiidae</taxon>
        <taxon>Plasmodium</taxon>
        <taxon>Plasmodium (Plasmodium)</taxon>
    </lineage>
</organism>